<keyword evidence="4" id="KW-1185">Reference proteome</keyword>
<feature type="region of interest" description="Disordered" evidence="1">
    <location>
        <begin position="40"/>
        <end position="66"/>
    </location>
</feature>
<proteinExistence type="predicted"/>
<gene>
    <name evidence="3" type="ORF">BO78DRAFT_188068</name>
</gene>
<dbReference type="VEuPathDB" id="FungiDB:BO78DRAFT_188068"/>
<feature type="compositionally biased region" description="Polar residues" evidence="1">
    <location>
        <begin position="49"/>
        <end position="66"/>
    </location>
</feature>
<evidence type="ECO:0000256" key="1">
    <source>
        <dbReference type="SAM" id="MobiDB-lite"/>
    </source>
</evidence>
<keyword evidence="2" id="KW-0472">Membrane</keyword>
<evidence type="ECO:0000313" key="4">
    <source>
        <dbReference type="Proteomes" id="UP000248423"/>
    </source>
</evidence>
<keyword evidence="2" id="KW-0812">Transmembrane</keyword>
<protein>
    <submittedName>
        <fullName evidence="3">Uncharacterized protein</fullName>
    </submittedName>
</protein>
<sequence length="191" mass="21401">MLTAVVRNPNALILLQEASLNFPSVAPSLHRSRLAPSIGPWAGVHRQNGHSASSSQTSNYPEQCQSRQVRDGPLRWQIRLRNQIRTRRLHSRVADHHAPACPIQDPGLNNGQVHTHPPARSSPYRFAACCNSKSRSGSAFRLKGQSWHCFKMLARIRLGSIPCVCCPLLICWVLVSNAIGLRLLHWMHEMI</sequence>
<dbReference type="EMBL" id="KZ826375">
    <property type="protein sequence ID" value="PYI03865.1"/>
    <property type="molecule type" value="Genomic_DNA"/>
</dbReference>
<name>A0A319E6W0_ASPSB</name>
<evidence type="ECO:0000313" key="3">
    <source>
        <dbReference type="EMBL" id="PYI03865.1"/>
    </source>
</evidence>
<accession>A0A319E6W0</accession>
<feature type="transmembrane region" description="Helical" evidence="2">
    <location>
        <begin position="161"/>
        <end position="184"/>
    </location>
</feature>
<evidence type="ECO:0000256" key="2">
    <source>
        <dbReference type="SAM" id="Phobius"/>
    </source>
</evidence>
<dbReference type="AlphaFoldDB" id="A0A319E6W0"/>
<dbReference type="Proteomes" id="UP000248423">
    <property type="component" value="Unassembled WGS sequence"/>
</dbReference>
<keyword evidence="2" id="KW-1133">Transmembrane helix</keyword>
<reference evidence="3 4" key="1">
    <citation type="submission" date="2018-02" db="EMBL/GenBank/DDBJ databases">
        <title>The genomes of Aspergillus section Nigri reveals drivers in fungal speciation.</title>
        <authorList>
            <consortium name="DOE Joint Genome Institute"/>
            <person name="Vesth T.C."/>
            <person name="Nybo J."/>
            <person name="Theobald S."/>
            <person name="Brandl J."/>
            <person name="Frisvad J.C."/>
            <person name="Nielsen K.F."/>
            <person name="Lyhne E.K."/>
            <person name="Kogle M.E."/>
            <person name="Kuo A."/>
            <person name="Riley R."/>
            <person name="Clum A."/>
            <person name="Nolan M."/>
            <person name="Lipzen A."/>
            <person name="Salamov A."/>
            <person name="Henrissat B."/>
            <person name="Wiebenga A."/>
            <person name="De vries R.P."/>
            <person name="Grigoriev I.V."/>
            <person name="Mortensen U.H."/>
            <person name="Andersen M.R."/>
            <person name="Baker S.E."/>
        </authorList>
    </citation>
    <scope>NUCLEOTIDE SEQUENCE [LARGE SCALE GENOMIC DNA]</scope>
    <source>
        <strain evidence="3 4">CBS 121057</strain>
    </source>
</reference>
<organism evidence="3 4">
    <name type="scientific">Aspergillus sclerotiicarbonarius (strain CBS 121057 / IBT 28362)</name>
    <dbReference type="NCBI Taxonomy" id="1448318"/>
    <lineage>
        <taxon>Eukaryota</taxon>
        <taxon>Fungi</taxon>
        <taxon>Dikarya</taxon>
        <taxon>Ascomycota</taxon>
        <taxon>Pezizomycotina</taxon>
        <taxon>Eurotiomycetes</taxon>
        <taxon>Eurotiomycetidae</taxon>
        <taxon>Eurotiales</taxon>
        <taxon>Aspergillaceae</taxon>
        <taxon>Aspergillus</taxon>
        <taxon>Aspergillus subgen. Circumdati</taxon>
    </lineage>
</organism>